<sequence length="217" mass="24243">MSNATHWWWIRHAPVTCNDGRIYGQTDHPADCSETAPFKGLAQLLPQDALWITSNLRRTRDTMEAVAPYRSSPLPVAEVVASFAEQHFGDWQGLRHDELRTRPEREAHRFWLAPAATCPPGGESFVDLMNRVSTAITDLSRQHSGRHIVVFAHGGTIRAALALALGLDPERALGFTIENCSLTRIEHWAEGETGPESWRVVTTNHDPRGYANGVKQF</sequence>
<organism evidence="1 2">
    <name type="scientific">Limibacillus halophilus</name>
    <dbReference type="NCBI Taxonomy" id="1579333"/>
    <lineage>
        <taxon>Bacteria</taxon>
        <taxon>Pseudomonadati</taxon>
        <taxon>Pseudomonadota</taxon>
        <taxon>Alphaproteobacteria</taxon>
        <taxon>Rhodospirillales</taxon>
        <taxon>Rhodovibrionaceae</taxon>
        <taxon>Limibacillus</taxon>
    </lineage>
</organism>
<dbReference type="PANTHER" id="PTHR48100">
    <property type="entry name" value="BROAD-SPECIFICITY PHOSPHATASE YOR283W-RELATED"/>
    <property type="match status" value="1"/>
</dbReference>
<dbReference type="GO" id="GO:0016791">
    <property type="term" value="F:phosphatase activity"/>
    <property type="evidence" value="ECO:0007669"/>
    <property type="project" value="TreeGrafter"/>
</dbReference>
<evidence type="ECO:0000313" key="1">
    <source>
        <dbReference type="EMBL" id="MBB3066493.1"/>
    </source>
</evidence>
<accession>A0A839T015</accession>
<dbReference type="InterPro" id="IPR013078">
    <property type="entry name" value="His_Pase_superF_clade-1"/>
</dbReference>
<dbReference type="PANTHER" id="PTHR48100:SF1">
    <property type="entry name" value="HISTIDINE PHOSPHATASE FAMILY PROTEIN-RELATED"/>
    <property type="match status" value="1"/>
</dbReference>
<dbReference type="SMART" id="SM00855">
    <property type="entry name" value="PGAM"/>
    <property type="match status" value="1"/>
</dbReference>
<dbReference type="InterPro" id="IPR050275">
    <property type="entry name" value="PGM_Phosphatase"/>
</dbReference>
<dbReference type="InterPro" id="IPR029033">
    <property type="entry name" value="His_PPase_superfam"/>
</dbReference>
<dbReference type="SUPFAM" id="SSF53254">
    <property type="entry name" value="Phosphoglycerate mutase-like"/>
    <property type="match status" value="1"/>
</dbReference>
<evidence type="ECO:0000313" key="2">
    <source>
        <dbReference type="Proteomes" id="UP000581135"/>
    </source>
</evidence>
<dbReference type="GO" id="GO:0005737">
    <property type="term" value="C:cytoplasm"/>
    <property type="evidence" value="ECO:0007669"/>
    <property type="project" value="TreeGrafter"/>
</dbReference>
<dbReference type="RefSeq" id="WP_183417301.1">
    <property type="nucleotide sequence ID" value="NZ_JACHXA010000008.1"/>
</dbReference>
<name>A0A839T015_9PROT</name>
<protein>
    <submittedName>
        <fullName evidence="1">Broad specificity phosphatase PhoE</fullName>
    </submittedName>
</protein>
<dbReference type="Proteomes" id="UP000581135">
    <property type="component" value="Unassembled WGS sequence"/>
</dbReference>
<gene>
    <name evidence="1" type="ORF">FHR98_002799</name>
</gene>
<dbReference type="EMBL" id="JACHXA010000008">
    <property type="protein sequence ID" value="MBB3066493.1"/>
    <property type="molecule type" value="Genomic_DNA"/>
</dbReference>
<comment type="caution">
    <text evidence="1">The sequence shown here is derived from an EMBL/GenBank/DDBJ whole genome shotgun (WGS) entry which is preliminary data.</text>
</comment>
<dbReference type="CDD" id="cd07067">
    <property type="entry name" value="HP_PGM_like"/>
    <property type="match status" value="1"/>
</dbReference>
<keyword evidence="2" id="KW-1185">Reference proteome</keyword>
<proteinExistence type="predicted"/>
<reference evidence="1 2" key="1">
    <citation type="submission" date="2020-08" db="EMBL/GenBank/DDBJ databases">
        <title>Genomic Encyclopedia of Type Strains, Phase III (KMG-III): the genomes of soil and plant-associated and newly described type strains.</title>
        <authorList>
            <person name="Whitman W."/>
        </authorList>
    </citation>
    <scope>NUCLEOTIDE SEQUENCE [LARGE SCALE GENOMIC DNA]</scope>
    <source>
        <strain evidence="1 2">CECT 8803</strain>
    </source>
</reference>
<dbReference type="Gene3D" id="3.40.50.1240">
    <property type="entry name" value="Phosphoglycerate mutase-like"/>
    <property type="match status" value="1"/>
</dbReference>
<dbReference type="Pfam" id="PF00300">
    <property type="entry name" value="His_Phos_1"/>
    <property type="match status" value="1"/>
</dbReference>
<dbReference type="AlphaFoldDB" id="A0A839T015"/>